<gene>
    <name evidence="2" type="ORF">VNI00_017247</name>
</gene>
<dbReference type="Pfam" id="PF13417">
    <property type="entry name" value="GST_N_3"/>
    <property type="match status" value="1"/>
</dbReference>
<protein>
    <recommendedName>
        <fullName evidence="1">GST N-terminal domain-containing protein</fullName>
    </recommendedName>
</protein>
<dbReference type="PROSITE" id="PS50404">
    <property type="entry name" value="GST_NTER"/>
    <property type="match status" value="1"/>
</dbReference>
<organism evidence="2 3">
    <name type="scientific">Paramarasmius palmivorus</name>
    <dbReference type="NCBI Taxonomy" id="297713"/>
    <lineage>
        <taxon>Eukaryota</taxon>
        <taxon>Fungi</taxon>
        <taxon>Dikarya</taxon>
        <taxon>Basidiomycota</taxon>
        <taxon>Agaricomycotina</taxon>
        <taxon>Agaricomycetes</taxon>
        <taxon>Agaricomycetidae</taxon>
        <taxon>Agaricales</taxon>
        <taxon>Marasmiineae</taxon>
        <taxon>Marasmiaceae</taxon>
        <taxon>Paramarasmius</taxon>
    </lineage>
</organism>
<dbReference type="Gene3D" id="3.40.30.10">
    <property type="entry name" value="Glutaredoxin"/>
    <property type="match status" value="1"/>
</dbReference>
<accession>A0AAW0B8H4</accession>
<sequence>MILKKSGLPLRVTKPDGSPHYTVPFIQDSSNGVVVSDSLRIAKYLDTTFPDTSQVAPADTGSQFLTSQEIMMRLYPMYPLARPSIHKSHSEAGKAVQERMYGLVMELQPEEKVALLEKGKQGFMEVIDRAKGDVYLTGEHPVFIDFVLAAGGLIYRATFGIDSAEWKEVASWKDGRWQRVVENMERYIQVA</sequence>
<evidence type="ECO:0000313" key="3">
    <source>
        <dbReference type="Proteomes" id="UP001383192"/>
    </source>
</evidence>
<comment type="caution">
    <text evidence="2">The sequence shown here is derived from an EMBL/GenBank/DDBJ whole genome shotgun (WGS) entry which is preliminary data.</text>
</comment>
<feature type="domain" description="GST N-terminal" evidence="1">
    <location>
        <begin position="1"/>
        <end position="53"/>
    </location>
</feature>
<dbReference type="AlphaFoldDB" id="A0AAW0B8H4"/>
<name>A0AAW0B8H4_9AGAR</name>
<keyword evidence="3" id="KW-1185">Reference proteome</keyword>
<dbReference type="InterPro" id="IPR054416">
    <property type="entry name" value="GST_UstS-like_C"/>
</dbReference>
<reference evidence="2 3" key="1">
    <citation type="submission" date="2024-01" db="EMBL/GenBank/DDBJ databases">
        <title>A draft genome for a cacao thread blight-causing isolate of Paramarasmius palmivorus.</title>
        <authorList>
            <person name="Baruah I.K."/>
            <person name="Bukari Y."/>
            <person name="Amoako-Attah I."/>
            <person name="Meinhardt L.W."/>
            <person name="Bailey B.A."/>
            <person name="Cohen S.P."/>
        </authorList>
    </citation>
    <scope>NUCLEOTIDE SEQUENCE [LARGE SCALE GENOMIC DNA]</scope>
    <source>
        <strain evidence="2 3">GH-12</strain>
    </source>
</reference>
<dbReference type="Pfam" id="PF22041">
    <property type="entry name" value="GST_C_7"/>
    <property type="match status" value="1"/>
</dbReference>
<evidence type="ECO:0000259" key="1">
    <source>
        <dbReference type="PROSITE" id="PS50404"/>
    </source>
</evidence>
<dbReference type="EMBL" id="JAYKXP010000162">
    <property type="protein sequence ID" value="KAK7021803.1"/>
    <property type="molecule type" value="Genomic_DNA"/>
</dbReference>
<evidence type="ECO:0000313" key="2">
    <source>
        <dbReference type="EMBL" id="KAK7021803.1"/>
    </source>
</evidence>
<dbReference type="SUPFAM" id="SSF52833">
    <property type="entry name" value="Thioredoxin-like"/>
    <property type="match status" value="1"/>
</dbReference>
<dbReference type="InterPro" id="IPR036249">
    <property type="entry name" value="Thioredoxin-like_sf"/>
</dbReference>
<dbReference type="Gene3D" id="1.20.1050.10">
    <property type="match status" value="1"/>
</dbReference>
<dbReference type="Proteomes" id="UP001383192">
    <property type="component" value="Unassembled WGS sequence"/>
</dbReference>
<proteinExistence type="predicted"/>
<dbReference type="InterPro" id="IPR004045">
    <property type="entry name" value="Glutathione_S-Trfase_N"/>
</dbReference>